<reference evidence="1 2" key="1">
    <citation type="submission" date="2017-11" db="EMBL/GenBank/DDBJ databases">
        <title>De-novo sequencing of pomegranate (Punica granatum L.) genome.</title>
        <authorList>
            <person name="Akparov Z."/>
            <person name="Amiraslanov A."/>
            <person name="Hajiyeva S."/>
            <person name="Abbasov M."/>
            <person name="Kaur K."/>
            <person name="Hamwieh A."/>
            <person name="Solovyev V."/>
            <person name="Salamov A."/>
            <person name="Braich B."/>
            <person name="Kosarev P."/>
            <person name="Mahmoud A."/>
            <person name="Hajiyev E."/>
            <person name="Babayeva S."/>
            <person name="Izzatullayeva V."/>
            <person name="Mammadov A."/>
            <person name="Mammadov A."/>
            <person name="Sharifova S."/>
            <person name="Ojaghi J."/>
            <person name="Eynullazada K."/>
            <person name="Bayramov B."/>
            <person name="Abdulazimova A."/>
            <person name="Shahmuradov I."/>
        </authorList>
    </citation>
    <scope>NUCLEOTIDE SEQUENCE [LARGE SCALE GENOMIC DNA]</scope>
    <source>
        <strain evidence="2">cv. AG2017</strain>
        <tissue evidence="1">Leaf</tissue>
    </source>
</reference>
<accession>A0A2I0K5L2</accession>
<name>A0A2I0K5L2_PUNGR</name>
<gene>
    <name evidence="1" type="ORF">CRG98_016100</name>
</gene>
<evidence type="ECO:0008006" key="3">
    <source>
        <dbReference type="Google" id="ProtNLM"/>
    </source>
</evidence>
<proteinExistence type="predicted"/>
<evidence type="ECO:0000313" key="2">
    <source>
        <dbReference type="Proteomes" id="UP000233551"/>
    </source>
</evidence>
<organism evidence="1 2">
    <name type="scientific">Punica granatum</name>
    <name type="common">Pomegranate</name>
    <dbReference type="NCBI Taxonomy" id="22663"/>
    <lineage>
        <taxon>Eukaryota</taxon>
        <taxon>Viridiplantae</taxon>
        <taxon>Streptophyta</taxon>
        <taxon>Embryophyta</taxon>
        <taxon>Tracheophyta</taxon>
        <taxon>Spermatophyta</taxon>
        <taxon>Magnoliopsida</taxon>
        <taxon>eudicotyledons</taxon>
        <taxon>Gunneridae</taxon>
        <taxon>Pentapetalae</taxon>
        <taxon>rosids</taxon>
        <taxon>malvids</taxon>
        <taxon>Myrtales</taxon>
        <taxon>Lythraceae</taxon>
        <taxon>Punica</taxon>
    </lineage>
</organism>
<sequence>MVNHLATNMATNMTELMAMLRNQNQASSSFTPPPEHRLIVDPNPTIPPTFVSEVEDASFSAMAYTPTVHPMSDLLPPPPAPTAVSLPPAALLSANSTMQKLPPLTVSMHPPIYTVPPPTVPPVTIAQASAPTADQFPFQAAPPALPTSIPPEAENEQERRIKRMKETIQALQVGNSGFDFDDSNRNLFPGMQLSPKIKILDFKRYDGTRNPRHNLRNNTIMFGLNKVDPRLRDLLSWLNVLQPLELNRAMLFHRFLAGNTIKTEALGPSFDLTVQNQNLHCEFHRDAPGHTLDNCWTLRNKIQEMINTRQISFNEVKPPNVRANPFPDHGLGSGPSINMIRIAAIGEDEHTQKTPIPFVINHAPTEVVIVAVPFVIEVLSHSLSLCAPEFNLVGARMREIYATRLGSVHFPGDTRRTRLRRSRHLLFTTRRSRAVESPGSRGMGYT</sequence>
<dbReference type="EMBL" id="PGOL01000888">
    <property type="protein sequence ID" value="PKI63433.1"/>
    <property type="molecule type" value="Genomic_DNA"/>
</dbReference>
<keyword evidence="2" id="KW-1185">Reference proteome</keyword>
<protein>
    <recommendedName>
        <fullName evidence="3">Retrotransposon gag domain-containing protein</fullName>
    </recommendedName>
</protein>
<dbReference type="Proteomes" id="UP000233551">
    <property type="component" value="Unassembled WGS sequence"/>
</dbReference>
<dbReference type="AlphaFoldDB" id="A0A2I0K5L2"/>
<evidence type="ECO:0000313" key="1">
    <source>
        <dbReference type="EMBL" id="PKI63433.1"/>
    </source>
</evidence>
<comment type="caution">
    <text evidence="1">The sequence shown here is derived from an EMBL/GenBank/DDBJ whole genome shotgun (WGS) entry which is preliminary data.</text>
</comment>